<dbReference type="InterPro" id="IPR029058">
    <property type="entry name" value="AB_hydrolase_fold"/>
</dbReference>
<name>A0AA90HDI8_9ACTN</name>
<dbReference type="Pfam" id="PF12697">
    <property type="entry name" value="Abhydrolase_6"/>
    <property type="match status" value="1"/>
</dbReference>
<dbReference type="PANTHER" id="PTHR43194:SF5">
    <property type="entry name" value="PIMELOYL-[ACYL-CARRIER PROTEIN] METHYL ESTER ESTERASE"/>
    <property type="match status" value="1"/>
</dbReference>
<evidence type="ECO:0000313" key="2">
    <source>
        <dbReference type="EMBL" id="MDI5973745.1"/>
    </source>
</evidence>
<reference evidence="2" key="1">
    <citation type="submission" date="2023-05" db="EMBL/GenBank/DDBJ databases">
        <title>Streptantibioticus silvisoli sp. nov., acidotolerant actinomycetes 1 from pine litter.</title>
        <authorList>
            <person name="Swiecimska M."/>
            <person name="Golinska P."/>
            <person name="Sangal V."/>
            <person name="Wachnowicz B."/>
            <person name="Goodfellow M."/>
        </authorList>
    </citation>
    <scope>NUCLEOTIDE SEQUENCE</scope>
    <source>
        <strain evidence="2">SL13</strain>
    </source>
</reference>
<dbReference type="Gene3D" id="3.40.50.1820">
    <property type="entry name" value="alpha/beta hydrolase"/>
    <property type="match status" value="1"/>
</dbReference>
<accession>A0AA90HDI8</accession>
<dbReference type="EMBL" id="JABXJJ020000051">
    <property type="protein sequence ID" value="MDI5973745.1"/>
    <property type="molecule type" value="Genomic_DNA"/>
</dbReference>
<feature type="domain" description="AB hydrolase-1" evidence="1">
    <location>
        <begin position="22"/>
        <end position="268"/>
    </location>
</feature>
<dbReference type="PANTHER" id="PTHR43194">
    <property type="entry name" value="HYDROLASE ALPHA/BETA FOLD FAMILY"/>
    <property type="match status" value="1"/>
</dbReference>
<organism evidence="2">
    <name type="scientific">Streptantibioticus silvisoli</name>
    <dbReference type="NCBI Taxonomy" id="2705255"/>
    <lineage>
        <taxon>Bacteria</taxon>
        <taxon>Bacillati</taxon>
        <taxon>Actinomycetota</taxon>
        <taxon>Actinomycetes</taxon>
        <taxon>Kitasatosporales</taxon>
        <taxon>Streptomycetaceae</taxon>
        <taxon>Streptantibioticus</taxon>
    </lineage>
</organism>
<proteinExistence type="predicted"/>
<evidence type="ECO:0000259" key="1">
    <source>
        <dbReference type="Pfam" id="PF12697"/>
    </source>
</evidence>
<keyword evidence="2" id="KW-0378">Hydrolase</keyword>
<dbReference type="InterPro" id="IPR050228">
    <property type="entry name" value="Carboxylesterase_BioH"/>
</dbReference>
<dbReference type="SUPFAM" id="SSF53474">
    <property type="entry name" value="alpha/beta-Hydrolases"/>
    <property type="match status" value="1"/>
</dbReference>
<dbReference type="AlphaFoldDB" id="A0AA90HDI8"/>
<protein>
    <submittedName>
        <fullName evidence="2">Alpha/beta hydrolase</fullName>
    </submittedName>
</protein>
<comment type="caution">
    <text evidence="2">The sequence shown here is derived from an EMBL/GenBank/DDBJ whole genome shotgun (WGS) entry which is preliminary data.</text>
</comment>
<dbReference type="RefSeq" id="WP_271313243.1">
    <property type="nucleotide sequence ID" value="NZ_JABXJJ020000051.1"/>
</dbReference>
<sequence length="279" mass="30514">MSPSARERQEIDRANASGLRPVVFVHGLWMLASSWQPWRALFEENGYTTLAPAWPDDPETVAEARAHPEVFAGKRVRQVTDHVAEVIAELGRRPVVIGHSFGGLITQQLAGRGLAAVSVPIDSAPFRGVLPLPFSALRSALPVLGNPANYRRSVTLTYEQFRYAFANAVSDSEARHLYDTYPVAGSGVPLFQAATANVNSRTEAKVDTANPRRGPMLLVTGERDHIAPRAIAEASFRKQQRNPGITELLEIPGRGHSLVFDSGWRDVAHEALGFVKQHA</sequence>
<dbReference type="GO" id="GO:0016787">
    <property type="term" value="F:hydrolase activity"/>
    <property type="evidence" value="ECO:0007669"/>
    <property type="project" value="UniProtKB-KW"/>
</dbReference>
<gene>
    <name evidence="2" type="ORF">POF50_031145</name>
</gene>
<dbReference type="InterPro" id="IPR000073">
    <property type="entry name" value="AB_hydrolase_1"/>
</dbReference>